<keyword evidence="1" id="KW-0812">Transmembrane</keyword>
<dbReference type="EMBL" id="CP081295">
    <property type="protein sequence ID" value="QZD88623.1"/>
    <property type="molecule type" value="Genomic_DNA"/>
</dbReference>
<name>A0ABX8ZN65_9SPHN</name>
<evidence type="ECO:0000256" key="1">
    <source>
        <dbReference type="SAM" id="Phobius"/>
    </source>
</evidence>
<feature type="transmembrane region" description="Helical" evidence="1">
    <location>
        <begin position="73"/>
        <end position="94"/>
    </location>
</feature>
<gene>
    <name evidence="2" type="ORF">K3148_06980</name>
</gene>
<protein>
    <submittedName>
        <fullName evidence="2">Uncharacterized protein</fullName>
    </submittedName>
</protein>
<evidence type="ECO:0000313" key="2">
    <source>
        <dbReference type="EMBL" id="QZD88623.1"/>
    </source>
</evidence>
<evidence type="ECO:0000313" key="3">
    <source>
        <dbReference type="Proteomes" id="UP000824281"/>
    </source>
</evidence>
<keyword evidence="1" id="KW-0472">Membrane</keyword>
<keyword evidence="1" id="KW-1133">Transmembrane helix</keyword>
<accession>A0ABX8ZN65</accession>
<dbReference type="RefSeq" id="WP_221424154.1">
    <property type="nucleotide sequence ID" value="NZ_CP081295.1"/>
</dbReference>
<feature type="transmembrane region" description="Helical" evidence="1">
    <location>
        <begin position="44"/>
        <end position="66"/>
    </location>
</feature>
<keyword evidence="3" id="KW-1185">Reference proteome</keyword>
<reference evidence="2 3" key="1">
    <citation type="submission" date="2021-08" db="EMBL/GenBank/DDBJ databases">
        <title>Comparative Genomics Analysis of the Genus Qipengyuania Reveals Extensive Genetic Diversity and Metabolic Versatility, Including the Description of Fifteen Novel Species.</title>
        <authorList>
            <person name="Liu Y."/>
        </authorList>
    </citation>
    <scope>NUCLEOTIDE SEQUENCE [LARGE SCALE GENOMIC DNA]</scope>
    <source>
        <strain evidence="2 3">1NDH13</strain>
    </source>
</reference>
<proteinExistence type="predicted"/>
<organism evidence="2 3">
    <name type="scientific">Qipengyuania aurantiaca</name>
    <dbReference type="NCBI Taxonomy" id="2867233"/>
    <lineage>
        <taxon>Bacteria</taxon>
        <taxon>Pseudomonadati</taxon>
        <taxon>Pseudomonadota</taxon>
        <taxon>Alphaproteobacteria</taxon>
        <taxon>Sphingomonadales</taxon>
        <taxon>Erythrobacteraceae</taxon>
        <taxon>Qipengyuania</taxon>
    </lineage>
</organism>
<dbReference type="Proteomes" id="UP000824281">
    <property type="component" value="Chromosome"/>
</dbReference>
<sequence length="95" mass="9924">MTVQAAPAANRVRAIYWALAALVLLLPAIAMNLSAEVAWGPGDFALMAALLGMVGLGIELALRAALTFKLRALAIAAMVGMFLLVWAELAVGLFD</sequence>